<feature type="domain" description="UspA" evidence="2">
    <location>
        <begin position="149"/>
        <end position="290"/>
    </location>
</feature>
<dbReference type="Pfam" id="PF00582">
    <property type="entry name" value="Usp"/>
    <property type="match status" value="2"/>
</dbReference>
<dbReference type="Gene3D" id="3.40.50.620">
    <property type="entry name" value="HUPs"/>
    <property type="match status" value="2"/>
</dbReference>
<dbReference type="PANTHER" id="PTHR46268">
    <property type="entry name" value="STRESS RESPONSE PROTEIN NHAX"/>
    <property type="match status" value="1"/>
</dbReference>
<dbReference type="PANTHER" id="PTHR46268:SF6">
    <property type="entry name" value="UNIVERSAL STRESS PROTEIN UP12"/>
    <property type="match status" value="1"/>
</dbReference>
<evidence type="ECO:0000313" key="4">
    <source>
        <dbReference type="Proteomes" id="UP000002968"/>
    </source>
</evidence>
<dbReference type="InterPro" id="IPR006015">
    <property type="entry name" value="Universal_stress_UspA"/>
</dbReference>
<dbReference type="AlphaFoldDB" id="D9XY88"/>
<dbReference type="InterPro" id="IPR014729">
    <property type="entry name" value="Rossmann-like_a/b/a_fold"/>
</dbReference>
<feature type="domain" description="UspA" evidence="2">
    <location>
        <begin position="19"/>
        <end position="141"/>
    </location>
</feature>
<dbReference type="SUPFAM" id="SSF52402">
    <property type="entry name" value="Adenine nucleotide alpha hydrolases-like"/>
    <property type="match status" value="2"/>
</dbReference>
<dbReference type="eggNOG" id="COG0589">
    <property type="taxonomic scope" value="Bacteria"/>
</dbReference>
<dbReference type="EMBL" id="GG657758">
    <property type="protein sequence ID" value="EFL42696.1"/>
    <property type="molecule type" value="Genomic_DNA"/>
</dbReference>
<organism evidence="3 4">
    <name type="scientific">Streptomyces griseoflavus Tu4000</name>
    <dbReference type="NCBI Taxonomy" id="467200"/>
    <lineage>
        <taxon>Bacteria</taxon>
        <taxon>Bacillati</taxon>
        <taxon>Actinomycetota</taxon>
        <taxon>Actinomycetes</taxon>
        <taxon>Kitasatosporales</taxon>
        <taxon>Streptomycetaceae</taxon>
        <taxon>Streptomyces</taxon>
    </lineage>
</organism>
<gene>
    <name evidence="3" type="ORF">SSRG_05500</name>
</gene>
<comment type="similarity">
    <text evidence="1">Belongs to the universal stress protein A family.</text>
</comment>
<name>D9XY88_9ACTN</name>
<sequence length="293" mass="30949">MGYPVFTGREERERVVKDTVIVGVDGSPSSLAAVDAAAREAALRGARLRIVHAYSRPADLDPMVHGVLAQAEQRAREDAPGLEVDRTVASGETLTVLRSESRQAVLTVVGGRGRSGVGDLLLGSTAVQLAAHGHGPLLVVRGRAEPEGPVLLAVDGSPTGNTAAEFAFAEAGLRGVPLVALHVWNTWSEPTPYEGHADPMSVVVDLDRLAERHQRLLAEAVAPWRDAFPGVAVELRAERGRVRHTLLEASRTAQLVVAGARGRGGFTGMLLGSVSQALLYHADCPVTVVRGEE</sequence>
<accession>D9XY88</accession>
<proteinExistence type="inferred from homology"/>
<dbReference type="InterPro" id="IPR006016">
    <property type="entry name" value="UspA"/>
</dbReference>
<keyword evidence="4" id="KW-1185">Reference proteome</keyword>
<evidence type="ECO:0000256" key="1">
    <source>
        <dbReference type="ARBA" id="ARBA00008791"/>
    </source>
</evidence>
<dbReference type="Proteomes" id="UP000002968">
    <property type="component" value="Unassembled WGS sequence"/>
</dbReference>
<evidence type="ECO:0000313" key="3">
    <source>
        <dbReference type="EMBL" id="EFL42696.1"/>
    </source>
</evidence>
<dbReference type="PRINTS" id="PR01438">
    <property type="entry name" value="UNVRSLSTRESS"/>
</dbReference>
<dbReference type="HOGENOM" id="CLU_049301_2_3_11"/>
<evidence type="ECO:0000259" key="2">
    <source>
        <dbReference type="Pfam" id="PF00582"/>
    </source>
</evidence>
<protein>
    <recommendedName>
        <fullName evidence="2">UspA domain-containing protein</fullName>
    </recommendedName>
</protein>
<dbReference type="STRING" id="467200.SSRG_05500"/>
<reference evidence="3" key="1">
    <citation type="submission" date="2009-02" db="EMBL/GenBank/DDBJ databases">
        <title>Annotation of Streptomyces griseoflavus strain Tu4000.</title>
        <authorList>
            <consortium name="The Broad Institute Genome Sequencing Platform"/>
            <consortium name="Broad Institute Microbial Sequencing Center"/>
            <person name="Fischbach M."/>
            <person name="Godfrey P."/>
            <person name="Ward D."/>
            <person name="Young S."/>
            <person name="Zeng Q."/>
            <person name="Koehrsen M."/>
            <person name="Alvarado L."/>
            <person name="Berlin A.M."/>
            <person name="Bochicchio J."/>
            <person name="Borenstein D."/>
            <person name="Chapman S.B."/>
            <person name="Chen Z."/>
            <person name="Engels R."/>
            <person name="Freedman E."/>
            <person name="Gellesch M."/>
            <person name="Goldberg J."/>
            <person name="Griggs A."/>
            <person name="Gujja S."/>
            <person name="Heilman E.R."/>
            <person name="Heiman D.I."/>
            <person name="Hepburn T.A."/>
            <person name="Howarth C."/>
            <person name="Jen D."/>
            <person name="Larson L."/>
            <person name="Lewis B."/>
            <person name="Mehta T."/>
            <person name="Park D."/>
            <person name="Pearson M."/>
            <person name="Richards J."/>
            <person name="Roberts A."/>
            <person name="Saif S."/>
            <person name="Shea T.D."/>
            <person name="Shenoy N."/>
            <person name="Sisk P."/>
            <person name="Stolte C."/>
            <person name="Sykes S.N."/>
            <person name="Thomson T."/>
            <person name="Walk T."/>
            <person name="White J."/>
            <person name="Yandava C."/>
            <person name="Straight P."/>
            <person name="Clardy J."/>
            <person name="Hung D."/>
            <person name="Kolter R."/>
            <person name="Mekalanos J."/>
            <person name="Walker S."/>
            <person name="Walsh C.T."/>
            <person name="Wieland-Brown L.C."/>
            <person name="Haas B."/>
            <person name="Nusbaum C."/>
            <person name="Birren B."/>
        </authorList>
    </citation>
    <scope>NUCLEOTIDE SEQUENCE [LARGE SCALE GENOMIC DNA]</scope>
    <source>
        <strain evidence="3">Tu4000</strain>
    </source>
</reference>